<dbReference type="SUPFAM" id="SSF50494">
    <property type="entry name" value="Trypsin-like serine proteases"/>
    <property type="match status" value="1"/>
</dbReference>
<dbReference type="InterPro" id="IPR009003">
    <property type="entry name" value="Peptidase_S1_PA"/>
</dbReference>
<keyword evidence="2" id="KW-0378">Hydrolase</keyword>
<dbReference type="PATRIC" id="fig|698759.3.peg.1709"/>
<feature type="region of interest" description="Disordered" evidence="3">
    <location>
        <begin position="1"/>
        <end position="662"/>
    </location>
</feature>
<feature type="domain" description="PDZ" evidence="4">
    <location>
        <begin position="954"/>
        <end position="1029"/>
    </location>
</feature>
<keyword evidence="6" id="KW-1185">Reference proteome</keyword>
<feature type="compositionally biased region" description="Pro residues" evidence="3">
    <location>
        <begin position="601"/>
        <end position="615"/>
    </location>
</feature>
<dbReference type="GO" id="GO:0004252">
    <property type="term" value="F:serine-type endopeptidase activity"/>
    <property type="evidence" value="ECO:0007669"/>
    <property type="project" value="InterPro"/>
</dbReference>
<evidence type="ECO:0000256" key="3">
    <source>
        <dbReference type="SAM" id="MobiDB-lite"/>
    </source>
</evidence>
<dbReference type="Gene3D" id="2.30.42.10">
    <property type="match status" value="1"/>
</dbReference>
<evidence type="ECO:0000256" key="2">
    <source>
        <dbReference type="ARBA" id="ARBA00022801"/>
    </source>
</evidence>
<dbReference type="Pfam" id="PF13180">
    <property type="entry name" value="PDZ_2"/>
    <property type="match status" value="1"/>
</dbReference>
<reference evidence="5 6" key="1">
    <citation type="submission" date="2012-11" db="EMBL/GenBank/DDBJ databases">
        <authorList>
            <person name="Huguet-Tapia J.C."/>
            <person name="Durkin A.S."/>
            <person name="Pettis G.S."/>
            <person name="Badger J.H."/>
        </authorList>
    </citation>
    <scope>NUCLEOTIDE SEQUENCE [LARGE SCALE GENOMIC DNA]</scope>
    <source>
        <strain evidence="5 6">91-03</strain>
    </source>
</reference>
<dbReference type="Gene3D" id="2.40.10.120">
    <property type="match status" value="1"/>
</dbReference>
<dbReference type="SUPFAM" id="SSF50156">
    <property type="entry name" value="PDZ domain-like"/>
    <property type="match status" value="1"/>
</dbReference>
<feature type="compositionally biased region" description="Low complexity" evidence="3">
    <location>
        <begin position="403"/>
        <end position="425"/>
    </location>
</feature>
<protein>
    <submittedName>
        <fullName evidence="5">Trypsin</fullName>
    </submittedName>
</protein>
<feature type="compositionally biased region" description="Basic and acidic residues" evidence="3">
    <location>
        <begin position="349"/>
        <end position="358"/>
    </location>
</feature>
<evidence type="ECO:0000259" key="4">
    <source>
        <dbReference type="PROSITE" id="PS50106"/>
    </source>
</evidence>
<dbReference type="PROSITE" id="PS50106">
    <property type="entry name" value="PDZ"/>
    <property type="match status" value="1"/>
</dbReference>
<name>L1L4B5_9ACTN</name>
<organism evidence="5 6">
    <name type="scientific">Streptomyces ipomoeae 91-03</name>
    <dbReference type="NCBI Taxonomy" id="698759"/>
    <lineage>
        <taxon>Bacteria</taxon>
        <taxon>Bacillati</taxon>
        <taxon>Actinomycetota</taxon>
        <taxon>Actinomycetes</taxon>
        <taxon>Kitasatosporales</taxon>
        <taxon>Streptomycetaceae</taxon>
        <taxon>Streptomyces</taxon>
    </lineage>
</organism>
<dbReference type="InterPro" id="IPR001478">
    <property type="entry name" value="PDZ"/>
</dbReference>
<feature type="compositionally biased region" description="Low complexity" evidence="3">
    <location>
        <begin position="170"/>
        <end position="181"/>
    </location>
</feature>
<proteinExistence type="predicted"/>
<dbReference type="SMART" id="SM00228">
    <property type="entry name" value="PDZ"/>
    <property type="match status" value="1"/>
</dbReference>
<dbReference type="GO" id="GO:0006508">
    <property type="term" value="P:proteolysis"/>
    <property type="evidence" value="ECO:0007669"/>
    <property type="project" value="UniProtKB-KW"/>
</dbReference>
<feature type="compositionally biased region" description="Low complexity" evidence="3">
    <location>
        <begin position="447"/>
        <end position="488"/>
    </location>
</feature>
<keyword evidence="1" id="KW-0645">Protease</keyword>
<accession>L1L4B5</accession>
<dbReference type="PANTHER" id="PTHR43343:SF3">
    <property type="entry name" value="PROTEASE DO-LIKE 8, CHLOROPLASTIC"/>
    <property type="match status" value="1"/>
</dbReference>
<gene>
    <name evidence="5" type="ORF">STRIP9103_06528</name>
</gene>
<feature type="compositionally biased region" description="Low complexity" evidence="3">
    <location>
        <begin position="318"/>
        <end position="332"/>
    </location>
</feature>
<comment type="caution">
    <text evidence="5">The sequence shown here is derived from an EMBL/GenBank/DDBJ whole genome shotgun (WGS) entry which is preliminary data.</text>
</comment>
<dbReference type="Pfam" id="PF13365">
    <property type="entry name" value="Trypsin_2"/>
    <property type="match status" value="1"/>
</dbReference>
<dbReference type="Proteomes" id="UP000010411">
    <property type="component" value="Unassembled WGS sequence"/>
</dbReference>
<dbReference type="InterPro" id="IPR051201">
    <property type="entry name" value="Chloro_Bact_Ser_Proteases"/>
</dbReference>
<dbReference type="PANTHER" id="PTHR43343">
    <property type="entry name" value="PEPTIDASE S12"/>
    <property type="match status" value="1"/>
</dbReference>
<dbReference type="EMBL" id="AEJC01000124">
    <property type="protein sequence ID" value="EKX67752.1"/>
    <property type="molecule type" value="Genomic_DNA"/>
</dbReference>
<dbReference type="InterPro" id="IPR001940">
    <property type="entry name" value="Peptidase_S1C"/>
</dbReference>
<sequence length="1044" mass="101321">MNPEWAVAAPADSGPRHSANGGQRAGPWDSGPRCGENMNEGKPTKGKWWSRPRAHDAGAEATGDHMGLSGADGVPGAPAGAGDGAPSSRSGVDDEATGSFREDGAGVPAGSLRGVSDGGDFELDRPATPPVPDGPGPDDDFELARPEGAFGAEGGLRGAAASGADVATPSGSAVGADSGGDFELERPASIGTGEGAMAESSGSGDGVTKLLRAEAGNAEAPEGRSLPSAVEAPEGNSSASAETTARLGLERGNASADGVGSLPSGDVSASGEATTRLEKGVSAAGETTRPVGHEGAGFDTAGEGQDLGQGLGQGLGESGVPAAGVVPVADGRSAGGPGGAVSAPGAPSERPKPLHDPDPYGTPPYGEPGPWAPAPPVQHPATTPAHGTSAHAATPAHGTPNSGVPQAHGGPVPAVAPAHGAPSSGVPQAHGGPVPAVAPVHDVSNSAAPQAHGAPVPAVPPVHGAPSSGVPQAHGAPAAAVAPAHGAPNSAVSQAHGAPTAAPGVHTPGAPQAHSAPASTAAPTHAASASSAVPPSASVTPAHGTSVASTAHQPTAAPYTDAPSRPVSPYADAPSPAAAPYADASRPATAAQYPDAASQPPVAPQPTATPYPDPSQPSAAHYRDPSQPAPSSQPPYADASPAGPSAPGNPWQSYDPWAGSGPLQQNGAAVADVGRGRKRRGKVLLLGAVLLALVSGGIGGAVGARLERNGGVGEVELPQSSGGATGRAPDSVAGIAASALPSVVTLHVSGSDGQGTGTGFVLDERGHILTNNHVVDPAGTGGEISVTFSGGETATATLVGRDTGYDLAVVKVTGVSGLKPLPLGNSDDVRVGDPVVAIGAPFDLANTVTSGIISAKERPITAGGESGDASDVSYVDALQTDAPINPGNSGGPLVDVNARVIGINSAIRSADNGSGSDGGQAGSIGLGFAIPINQGKRVAEELINTGKATHPVIGVTLDRDYAGDGARIGNDSGGDAVTQGGPADKAGIRSGDVITKVDGQRIHSGDELIVKVRAHRPGDRLELTLQRGGREQKVTLSLGSSGGD</sequence>
<evidence type="ECO:0000313" key="5">
    <source>
        <dbReference type="EMBL" id="EKX67752.1"/>
    </source>
</evidence>
<dbReference type="InterPro" id="IPR036034">
    <property type="entry name" value="PDZ_sf"/>
</dbReference>
<feature type="compositionally biased region" description="Gly residues" evidence="3">
    <location>
        <begin position="305"/>
        <end position="317"/>
    </location>
</feature>
<dbReference type="AlphaFoldDB" id="L1L4B5"/>
<feature type="compositionally biased region" description="Low complexity" evidence="3">
    <location>
        <begin position="510"/>
        <end position="543"/>
    </location>
</feature>
<dbReference type="PRINTS" id="PR00834">
    <property type="entry name" value="PROTEASES2C"/>
</dbReference>
<feature type="compositionally biased region" description="Pro residues" evidence="3">
    <location>
        <begin position="360"/>
        <end position="378"/>
    </location>
</feature>
<evidence type="ECO:0000313" key="6">
    <source>
        <dbReference type="Proteomes" id="UP000010411"/>
    </source>
</evidence>
<feature type="compositionally biased region" description="Low complexity" evidence="3">
    <location>
        <begin position="69"/>
        <end position="90"/>
    </location>
</feature>
<evidence type="ECO:0000256" key="1">
    <source>
        <dbReference type="ARBA" id="ARBA00022670"/>
    </source>
</evidence>
<feature type="compositionally biased region" description="Low complexity" evidence="3">
    <location>
        <begin position="634"/>
        <end position="650"/>
    </location>
</feature>
<feature type="region of interest" description="Disordered" evidence="3">
    <location>
        <begin position="966"/>
        <end position="989"/>
    </location>
</feature>
<feature type="compositionally biased region" description="Low complexity" evidence="3">
    <location>
        <begin position="569"/>
        <end position="600"/>
    </location>
</feature>